<feature type="domain" description="Glycoside-hydrolase family GH114 TIM-barrel" evidence="4">
    <location>
        <begin position="29"/>
        <end position="265"/>
    </location>
</feature>
<dbReference type="PANTHER" id="PTHR35273">
    <property type="entry name" value="ALPHA-1,4 POLYGALACTOSAMINIDASE, PUTATIVE (AFU_ORTHOLOGUE AFUA_3G07890)-RELATED"/>
    <property type="match status" value="1"/>
</dbReference>
<dbReference type="GO" id="GO:0004557">
    <property type="term" value="F:alpha-galactosidase activity"/>
    <property type="evidence" value="ECO:0007669"/>
    <property type="project" value="UniProtKB-EC"/>
</dbReference>
<feature type="signal peptide" evidence="3">
    <location>
        <begin position="1"/>
        <end position="17"/>
    </location>
</feature>
<evidence type="ECO:0000259" key="4">
    <source>
        <dbReference type="Pfam" id="PF03537"/>
    </source>
</evidence>
<reference evidence="7" key="2">
    <citation type="submission" date="2020-04" db="EMBL/GenBank/DDBJ databases">
        <authorList>
            <consortium name="NCBI Genome Project"/>
        </authorList>
    </citation>
    <scope>NUCLEOTIDE SEQUENCE</scope>
    <source>
        <strain evidence="7">CBS 781.70</strain>
    </source>
</reference>
<dbReference type="Pfam" id="PF03537">
    <property type="entry name" value="Glyco_hydro_114"/>
    <property type="match status" value="1"/>
</dbReference>
<dbReference type="OrthoDB" id="2108802at2759"/>
<gene>
    <name evidence="5 7" type="ORF">P152DRAFT_407863</name>
</gene>
<dbReference type="InterPro" id="IPR004352">
    <property type="entry name" value="GH114_TIM-barrel"/>
</dbReference>
<accession>A0A6G1GGU4</accession>
<dbReference type="Gene3D" id="3.20.20.70">
    <property type="entry name" value="Aldolase class I"/>
    <property type="match status" value="1"/>
</dbReference>
<dbReference type="GeneID" id="54417477"/>
<dbReference type="InterPro" id="IPR017853">
    <property type="entry name" value="GH"/>
</dbReference>
<comment type="catalytic activity">
    <reaction evidence="1">
        <text>Hydrolysis of terminal, non-reducing alpha-D-galactose residues in alpha-D-galactosides, including galactose oligosaccharides, galactomannans and galactolipids.</text>
        <dbReference type="EC" id="3.2.1.22"/>
    </reaction>
</comment>
<dbReference type="PANTHER" id="PTHR35273:SF2">
    <property type="entry name" value="ALPHA-GALACTOSIDASE"/>
    <property type="match status" value="1"/>
</dbReference>
<dbReference type="AlphaFoldDB" id="A0A6G1GGU4"/>
<sequence>MLGSLLVASTLLPFVLAGELWQPIQRSRFQIVLNRPMKVDPQGNVSPDATIFDIDLFDNDPTTIATLKGQGKKTICYFSAGTYEPYRPDSRQFQRNDMGARLPEWRDEKWLDVNSQNVRKIMANRIQLAADKGCDGVDPDNMDGYTYRRNGVSLRKADTVKYMRFLSTEAEKRGLSIGLKNALDIVEDVLPFTQFAVNEQCAEYKECDAYQPFLDAGKPVFHIEYPKAAPRISGKDVQKACEDRFTGSSMGNFSTVLKNWDLDGWAAFCDGSSAETAVL</sequence>
<evidence type="ECO:0000256" key="3">
    <source>
        <dbReference type="SAM" id="SignalP"/>
    </source>
</evidence>
<reference evidence="5 7" key="1">
    <citation type="submission" date="2020-01" db="EMBL/GenBank/DDBJ databases">
        <authorList>
            <consortium name="DOE Joint Genome Institute"/>
            <person name="Haridas S."/>
            <person name="Albert R."/>
            <person name="Binder M."/>
            <person name="Bloem J."/>
            <person name="Labutti K."/>
            <person name="Salamov A."/>
            <person name="Andreopoulos B."/>
            <person name="Baker S.E."/>
            <person name="Barry K."/>
            <person name="Bills G."/>
            <person name="Bluhm B.H."/>
            <person name="Cannon C."/>
            <person name="Castanera R."/>
            <person name="Culley D.E."/>
            <person name="Daum C."/>
            <person name="Ezra D."/>
            <person name="Gonzalez J.B."/>
            <person name="Henrissat B."/>
            <person name="Kuo A."/>
            <person name="Liang C."/>
            <person name="Lipzen A."/>
            <person name="Lutzoni F."/>
            <person name="Magnuson J."/>
            <person name="Mondo S."/>
            <person name="Nolan M."/>
            <person name="Ohm R."/>
            <person name="Pangilinan J."/>
            <person name="Park H.-J."/>
            <person name="Ramirez L."/>
            <person name="Alfaro M."/>
            <person name="Sun H."/>
            <person name="Tritt A."/>
            <person name="Yoshinaga Y."/>
            <person name="Zwiers L.-H."/>
            <person name="Turgeon B.G."/>
            <person name="Goodwin S.B."/>
            <person name="Spatafora J.W."/>
            <person name="Crous P.W."/>
            <person name="Grigoriev I.V."/>
        </authorList>
    </citation>
    <scope>NUCLEOTIDE SEQUENCE</scope>
    <source>
        <strain evidence="5 7">CBS 781.70</strain>
    </source>
</reference>
<dbReference type="SUPFAM" id="SSF51445">
    <property type="entry name" value="(Trans)glycosidases"/>
    <property type="match status" value="1"/>
</dbReference>
<name>A0A6G1GGU4_9PEZI</name>
<dbReference type="Proteomes" id="UP000504638">
    <property type="component" value="Unplaced"/>
</dbReference>
<evidence type="ECO:0000313" key="5">
    <source>
        <dbReference type="EMBL" id="KAF1817327.1"/>
    </source>
</evidence>
<keyword evidence="3" id="KW-0732">Signal</keyword>
<dbReference type="RefSeq" id="XP_033538958.1">
    <property type="nucleotide sequence ID" value="XM_033676907.1"/>
</dbReference>
<proteinExistence type="predicted"/>
<evidence type="ECO:0000313" key="7">
    <source>
        <dbReference type="RefSeq" id="XP_033538958.1"/>
    </source>
</evidence>
<dbReference type="EMBL" id="ML975149">
    <property type="protein sequence ID" value="KAF1817327.1"/>
    <property type="molecule type" value="Genomic_DNA"/>
</dbReference>
<evidence type="ECO:0000256" key="1">
    <source>
        <dbReference type="ARBA" id="ARBA00001255"/>
    </source>
</evidence>
<reference evidence="7" key="3">
    <citation type="submission" date="2025-04" db="UniProtKB">
        <authorList>
            <consortium name="RefSeq"/>
        </authorList>
    </citation>
    <scope>IDENTIFICATION</scope>
    <source>
        <strain evidence="7">CBS 781.70</strain>
    </source>
</reference>
<evidence type="ECO:0000256" key="2">
    <source>
        <dbReference type="ARBA" id="ARBA00012755"/>
    </source>
</evidence>
<keyword evidence="6" id="KW-1185">Reference proteome</keyword>
<protein>
    <recommendedName>
        <fullName evidence="2">alpha-galactosidase</fullName>
        <ecNumber evidence="2">3.2.1.22</ecNumber>
    </recommendedName>
</protein>
<organism evidence="5">
    <name type="scientific">Eremomyces bilateralis CBS 781.70</name>
    <dbReference type="NCBI Taxonomy" id="1392243"/>
    <lineage>
        <taxon>Eukaryota</taxon>
        <taxon>Fungi</taxon>
        <taxon>Dikarya</taxon>
        <taxon>Ascomycota</taxon>
        <taxon>Pezizomycotina</taxon>
        <taxon>Dothideomycetes</taxon>
        <taxon>Dothideomycetes incertae sedis</taxon>
        <taxon>Eremomycetales</taxon>
        <taxon>Eremomycetaceae</taxon>
        <taxon>Eremomyces</taxon>
    </lineage>
</organism>
<feature type="chain" id="PRO_5044632108" description="alpha-galactosidase" evidence="3">
    <location>
        <begin position="18"/>
        <end position="279"/>
    </location>
</feature>
<dbReference type="EC" id="3.2.1.22" evidence="2"/>
<dbReference type="InterPro" id="IPR013785">
    <property type="entry name" value="Aldolase_TIM"/>
</dbReference>
<evidence type="ECO:0000313" key="6">
    <source>
        <dbReference type="Proteomes" id="UP000504638"/>
    </source>
</evidence>